<reference evidence="9" key="1">
    <citation type="submission" date="2022-08" db="EMBL/GenBank/DDBJ databases">
        <title>Novel sulfate-reducing endosymbionts in the free-living metamonad Anaeramoeba.</title>
        <authorList>
            <person name="Jerlstrom-Hultqvist J."/>
            <person name="Cepicka I."/>
            <person name="Gallot-Lavallee L."/>
            <person name="Salas-Leiva D."/>
            <person name="Curtis B.A."/>
            <person name="Zahonova K."/>
            <person name="Pipaliya S."/>
            <person name="Dacks J."/>
            <person name="Roger A.J."/>
        </authorList>
    </citation>
    <scope>NUCLEOTIDE SEQUENCE</scope>
    <source>
        <strain evidence="9">Schooner1</strain>
    </source>
</reference>
<organism evidence="9 10">
    <name type="scientific">Anaeramoeba flamelloides</name>
    <dbReference type="NCBI Taxonomy" id="1746091"/>
    <lineage>
        <taxon>Eukaryota</taxon>
        <taxon>Metamonada</taxon>
        <taxon>Anaeramoebidae</taxon>
        <taxon>Anaeramoeba</taxon>
    </lineage>
</organism>
<comment type="caution">
    <text evidence="9">The sequence shown here is derived from an EMBL/GenBank/DDBJ whole genome shotgun (WGS) entry which is preliminary data.</text>
</comment>
<dbReference type="InterPro" id="IPR016024">
    <property type="entry name" value="ARM-type_fold"/>
</dbReference>
<evidence type="ECO:0000256" key="7">
    <source>
        <dbReference type="ARBA" id="ARBA00023242"/>
    </source>
</evidence>
<dbReference type="Pfam" id="PF25795">
    <property type="entry name" value="TPR_XPO7"/>
    <property type="match status" value="1"/>
</dbReference>
<keyword evidence="10" id="KW-1185">Reference proteome</keyword>
<dbReference type="PANTHER" id="PTHR12596:SF2">
    <property type="entry name" value="EXPORTIN-7 ISOFORM X1"/>
    <property type="match status" value="1"/>
</dbReference>
<keyword evidence="7" id="KW-0539">Nucleus</keyword>
<evidence type="ECO:0000259" key="8">
    <source>
        <dbReference type="Pfam" id="PF25795"/>
    </source>
</evidence>
<evidence type="ECO:0000256" key="5">
    <source>
        <dbReference type="ARBA" id="ARBA00022490"/>
    </source>
</evidence>
<evidence type="ECO:0000256" key="1">
    <source>
        <dbReference type="ARBA" id="ARBA00004123"/>
    </source>
</evidence>
<dbReference type="EMBL" id="JAOAOG010000329">
    <property type="protein sequence ID" value="KAJ6228157.1"/>
    <property type="molecule type" value="Genomic_DNA"/>
</dbReference>
<dbReference type="InterPro" id="IPR011989">
    <property type="entry name" value="ARM-like"/>
</dbReference>
<accession>A0ABQ8X6F3</accession>
<evidence type="ECO:0000256" key="3">
    <source>
        <dbReference type="ARBA" id="ARBA00009466"/>
    </source>
</evidence>
<evidence type="ECO:0000256" key="6">
    <source>
        <dbReference type="ARBA" id="ARBA00022927"/>
    </source>
</evidence>
<protein>
    <submittedName>
        <fullName evidence="9">Exportin 7</fullName>
    </submittedName>
</protein>
<dbReference type="PANTHER" id="PTHR12596">
    <property type="entry name" value="EXPORTIN 4,7-RELATED"/>
    <property type="match status" value="1"/>
</dbReference>
<dbReference type="Proteomes" id="UP001150062">
    <property type="component" value="Unassembled WGS sequence"/>
</dbReference>
<dbReference type="InterPro" id="IPR057947">
    <property type="entry name" value="TPR_XPO7/RBP17"/>
</dbReference>
<feature type="domain" description="Exportin-7/Ran-binding protein 17 TPR repeats" evidence="8">
    <location>
        <begin position="509"/>
        <end position="746"/>
    </location>
</feature>
<proteinExistence type="inferred from homology"/>
<evidence type="ECO:0000256" key="4">
    <source>
        <dbReference type="ARBA" id="ARBA00022448"/>
    </source>
</evidence>
<dbReference type="SUPFAM" id="SSF48371">
    <property type="entry name" value="ARM repeat"/>
    <property type="match status" value="1"/>
</dbReference>
<evidence type="ECO:0000256" key="2">
    <source>
        <dbReference type="ARBA" id="ARBA00004496"/>
    </source>
</evidence>
<sequence length="1193" mass="139564">MEKLKTLEQLTIKLYESPSHQLRSQSEEALTEFINSRDSISKILQFLDKTNCAYLRLYLSAQLRKIIIEKFAVFSDKEIDEIKLVSINFLTKKSKGVTNFVKVSFQRLLAIVIKLNWETESSQQVVSMFTDVFFSNQDQALCLIGLKTFGILVEEFSQQITNAESFLEHRQRTISFRGQILLDIFRLGIVFLESIATKFLLNQNEDLNQQQSTNRLEESVQLGLDALDLLTKCLSFDFLGSPYYLTETTCDQFILQLPPCWANTIQSKDMLPLFFLLYANISKFRSKILQVLFFFSSIRKSLFTDEQLRKDFLSNLISGTLGILLKYQDPNNNNTNNNNNDNQENLNILQKVINQNQNYDYNNEDYDQSIIHGLARIVYKIKLNHRMKSLTQIDQFLPWMEEIANLTFLCFEMKMLDNTENYLLEFWGKLSTSLRYVRNQDVVKTLKRVVHKVLVKWINFVLETISKEDIKTANTFNSGNSFSNYNNNSHNYEDNFDEDSFDLIFGSHSKPLGKESRFMIALEATTGLGLCNYPETTQFLSELFKSSFESYKKLMSTKWGHPKCGKNAAVLSILVTLFGSFVGYKHRKLIHIKEENSLTEATECDARLAALTFNLLEWNDSFLLQSQHTGYEILEVSFLFFLDMFRRSYVSPSTNSRNAIYLRLYELTNFKNNIHLLKIFINKIINNLQIWSNSELILQRTLTLFDKFAQPYCVGAKLLSVKKIDNLVINHTEIIFPFIEKYSENRSYRTKFYQTISTLLFSEKEHIVIEKIFSVFVDPFQKVAEQIILILGQQSSLKSTNFTSHNYSKNDLKVILGFIKDLLGVVSSANNTKVYTLIFDWLYPDFFKLFNEIIISFPNHYKVIIQILKLLSEISYNRYQRIIFESWSPNGVYLVKALISTVDEISTKLVQSMGNKNDNNYSNYPFLNNCDNNNNNKFFKCLKLLMEILFRAISGNYVSIGVFQVYSGNTLHNIIDSLINIIISLPQSAILNRFELYETFISLIAILSKDLIEYLIKRNSKQFKTLIQLIAQGFAITQNQFICDRCCMAIDSIIEFYFINYNNQYLRNEKTRNLTQILNSHFENNPNLLKDLFNFVFNIVLFESKSENWAISKLFLSLMLVEKEEFLNIKQNKINNIDNEEDKVKLEQIFEELVSDIENNLYRVNKSKFRNKLEKFVDEIKIFDIEYWKKYRK</sequence>
<evidence type="ECO:0000313" key="10">
    <source>
        <dbReference type="Proteomes" id="UP001150062"/>
    </source>
</evidence>
<gene>
    <name evidence="9" type="ORF">M0813_08983</name>
</gene>
<dbReference type="Gene3D" id="1.25.10.10">
    <property type="entry name" value="Leucine-rich Repeat Variant"/>
    <property type="match status" value="2"/>
</dbReference>
<keyword evidence="6" id="KW-0653">Protein transport</keyword>
<dbReference type="InterPro" id="IPR044189">
    <property type="entry name" value="XPO4/7-like"/>
</dbReference>
<evidence type="ECO:0000313" key="9">
    <source>
        <dbReference type="EMBL" id="KAJ6228157.1"/>
    </source>
</evidence>
<keyword evidence="5" id="KW-0963">Cytoplasm</keyword>
<keyword evidence="4" id="KW-0813">Transport</keyword>
<comment type="similarity">
    <text evidence="3">Belongs to the exportin family.</text>
</comment>
<name>A0ABQ8X6F3_9EUKA</name>
<comment type="subcellular location">
    <subcellularLocation>
        <location evidence="2">Cytoplasm</location>
    </subcellularLocation>
    <subcellularLocation>
        <location evidence="1">Nucleus</location>
    </subcellularLocation>
</comment>